<dbReference type="PANTHER" id="PTHR43037:SF5">
    <property type="entry name" value="FERULOYL ESTERASE"/>
    <property type="match status" value="1"/>
</dbReference>
<keyword evidence="4" id="KW-0614">Plasmid</keyword>
<dbReference type="InterPro" id="IPR003140">
    <property type="entry name" value="PLipase/COase/thioEstase"/>
</dbReference>
<evidence type="ECO:0000259" key="3">
    <source>
        <dbReference type="Pfam" id="PF02230"/>
    </source>
</evidence>
<dbReference type="SUPFAM" id="SSF53474">
    <property type="entry name" value="alpha/beta-Hydrolases"/>
    <property type="match status" value="1"/>
</dbReference>
<organism evidence="4 5">
    <name type="scientific">Rhizobium sullae</name>
    <name type="common">Rhizobium hedysari</name>
    <dbReference type="NCBI Taxonomy" id="50338"/>
    <lineage>
        <taxon>Bacteria</taxon>
        <taxon>Pseudomonadati</taxon>
        <taxon>Pseudomonadota</taxon>
        <taxon>Alphaproteobacteria</taxon>
        <taxon>Hyphomicrobiales</taxon>
        <taxon>Rhizobiaceae</taxon>
        <taxon>Rhizobium/Agrobacterium group</taxon>
        <taxon>Rhizobium</taxon>
    </lineage>
</organism>
<evidence type="ECO:0000256" key="2">
    <source>
        <dbReference type="ARBA" id="ARBA00022801"/>
    </source>
</evidence>
<dbReference type="RefSeq" id="WP_245209304.1">
    <property type="nucleotide sequence ID" value="NZ_CP104144.1"/>
</dbReference>
<protein>
    <submittedName>
        <fullName evidence="4">Poly(3-hydroxybutyrate) depolymerase</fullName>
    </submittedName>
</protein>
<dbReference type="PANTHER" id="PTHR43037">
    <property type="entry name" value="UNNAMED PRODUCT-RELATED"/>
    <property type="match status" value="1"/>
</dbReference>
<dbReference type="EMBL" id="CP104144">
    <property type="protein sequence ID" value="UWU16912.1"/>
    <property type="molecule type" value="Genomic_DNA"/>
</dbReference>
<sequence length="354" mass="38810">MTWQVGPVAIGREPLFDETCVDKPGAWARLRRRSAPEIQTFPAASAQHTRREDAVPHAIAHVLRKLLATHQDSDRLLIISTGDTFMRTCPLAALLLIAVMPLTVSSAMLCGAQTACTVKDGNYRIELPQDGDIRGVFVYFHGFKSSARLQMQQRSLIEMTLAHHLAYVAVDGIEGRWSFPHGPSQGRDEMAFIANVFDDLRQRYGFTPDRTVIGGFSIGASMAWYTACQQGEKAAAMVTFSGVFWNPLPKPDDCVADLPPMVHFHGTADQTFPLAGRAIGTKFHQGDALKSLAILRERAKCDMKAAKKVTLDSIECDDVPDCIRGDSVMCIHNDGHEARADMLDAGLTAVGFPK</sequence>
<evidence type="ECO:0000313" key="4">
    <source>
        <dbReference type="EMBL" id="UWU16912.1"/>
    </source>
</evidence>
<geneLocation type="plasmid" evidence="4 5">
    <name>pWSM1592_1</name>
</geneLocation>
<feature type="domain" description="Phospholipase/carboxylesterase/thioesterase" evidence="3">
    <location>
        <begin position="201"/>
        <end position="284"/>
    </location>
</feature>
<proteinExistence type="predicted"/>
<dbReference type="InterPro" id="IPR029058">
    <property type="entry name" value="AB_hydrolase_fold"/>
</dbReference>
<dbReference type="InterPro" id="IPR050955">
    <property type="entry name" value="Plant_Biomass_Hydrol_Est"/>
</dbReference>
<keyword evidence="2" id="KW-0378">Hydrolase</keyword>
<dbReference type="Pfam" id="PF02230">
    <property type="entry name" value="Abhydrolase_2"/>
    <property type="match status" value="1"/>
</dbReference>
<keyword evidence="5" id="KW-1185">Reference proteome</keyword>
<evidence type="ECO:0000313" key="5">
    <source>
        <dbReference type="Proteomes" id="UP001060123"/>
    </source>
</evidence>
<accession>A0ABY5XRC5</accession>
<keyword evidence="1" id="KW-0732">Signal</keyword>
<gene>
    <name evidence="4" type="ORF">N2599_29295</name>
</gene>
<dbReference type="Proteomes" id="UP001060123">
    <property type="component" value="Plasmid pWSM1592_1"/>
</dbReference>
<evidence type="ECO:0000256" key="1">
    <source>
        <dbReference type="ARBA" id="ARBA00022729"/>
    </source>
</evidence>
<name>A0ABY5XRC5_RHISU</name>
<reference evidence="4" key="1">
    <citation type="submission" date="2022-09" db="EMBL/GenBank/DDBJ databases">
        <title>Australian commercial rhizobial inoculants.</title>
        <authorList>
            <person name="Kohlmeier M.G."/>
            <person name="O'Hara G.W."/>
            <person name="Colombi E."/>
            <person name="Ramsay J.P."/>
            <person name="Terpolilli J."/>
        </authorList>
    </citation>
    <scope>NUCLEOTIDE SEQUENCE</scope>
    <source>
        <strain evidence="4">WSM1592</strain>
        <plasmid evidence="4">pWSM1592_1</plasmid>
    </source>
</reference>
<dbReference type="Gene3D" id="3.40.50.1820">
    <property type="entry name" value="alpha/beta hydrolase"/>
    <property type="match status" value="1"/>
</dbReference>